<dbReference type="PANTHER" id="PTHR45953">
    <property type="entry name" value="IDURONATE 2-SULFATASE"/>
    <property type="match status" value="1"/>
</dbReference>
<dbReference type="EMBL" id="JBEWCH010000018">
    <property type="protein sequence ID" value="MET1477429.1"/>
    <property type="molecule type" value="Genomic_DNA"/>
</dbReference>
<dbReference type="Pfam" id="PF00884">
    <property type="entry name" value="Sulfatase"/>
    <property type="match status" value="1"/>
</dbReference>
<gene>
    <name evidence="4" type="ORF">ABXL37_24555</name>
</gene>
<keyword evidence="5" id="KW-1185">Reference proteome</keyword>
<evidence type="ECO:0000313" key="4">
    <source>
        <dbReference type="EMBL" id="MET1477429.1"/>
    </source>
</evidence>
<dbReference type="RefSeq" id="WP_209927384.1">
    <property type="nucleotide sequence ID" value="NZ_JBEWCH010000018.1"/>
</dbReference>
<accession>A0ABV2CEC6</accession>
<evidence type="ECO:0000256" key="2">
    <source>
        <dbReference type="ARBA" id="ARBA00022801"/>
    </source>
</evidence>
<evidence type="ECO:0000256" key="1">
    <source>
        <dbReference type="ARBA" id="ARBA00022723"/>
    </source>
</evidence>
<keyword evidence="1" id="KW-0479">Metal-binding</keyword>
<feature type="domain" description="Sulfatase N-terminal" evidence="3">
    <location>
        <begin position="4"/>
        <end position="334"/>
    </location>
</feature>
<dbReference type="InterPro" id="IPR017850">
    <property type="entry name" value="Alkaline_phosphatase_core_sf"/>
</dbReference>
<sequence length="544" mass="61973">MKAIVVMYDSLNRRMLPPYGCDWIKAPNFERLAKRSATFDNCYVGSMACIPARRELHTGRHNFLHRSWGPLEPFDDSMPDMLSRNGIYTHLASDHRHYWEDGGSTYHTRYDSWEFFRGQEGDPWKGEVRDPPRPFPMKGASKPKAARQDWVNRQYFPTEDLHPQTLTFDAGEHFIRKNHDAGSWFLQIETFDPHEPFVSYPRYRELYAHEYRGPHFDWPSYGPLCEDDTDDEILHVRAEYAALVSMCDHSLGRVLDLMDELDLWKDTMLIVCTDHGFMLGEHGWWAKTAQPWFNELANTPLFIWDPRSARAGVRRNALVQTIDLAPTILDFFGIAPTPDMQGVSLREAVRCDAPVRTAALFGMHGEHVNVTDGRYVYMRSGPDPDNLAPIYEYTLMPMHMKEMFGIDELADIQLAEPFSFTKGVRTMKIAARPLGYSYRAGTLLFDLASDPAQANPIADADVERRMAVLLRDLMVQSDAPAEQYERIGLPSEGVLADEHLLATAHAGRAEVLRRAFARQATAMRLAATGATTSRRQHDQSTAGG</sequence>
<comment type="caution">
    <text evidence="4">The sequence shown here is derived from an EMBL/GenBank/DDBJ whole genome shotgun (WGS) entry which is preliminary data.</text>
</comment>
<dbReference type="PANTHER" id="PTHR45953:SF1">
    <property type="entry name" value="IDURONATE 2-SULFATASE"/>
    <property type="match status" value="1"/>
</dbReference>
<organism evidence="4 5">
    <name type="scientific">Burkholderia sola</name>
    <dbReference type="NCBI Taxonomy" id="2843302"/>
    <lineage>
        <taxon>Bacteria</taxon>
        <taxon>Pseudomonadati</taxon>
        <taxon>Pseudomonadota</taxon>
        <taxon>Betaproteobacteria</taxon>
        <taxon>Burkholderiales</taxon>
        <taxon>Burkholderiaceae</taxon>
        <taxon>Burkholderia</taxon>
        <taxon>Burkholderia cepacia complex</taxon>
    </lineage>
</organism>
<dbReference type="Gene3D" id="3.40.720.10">
    <property type="entry name" value="Alkaline Phosphatase, subunit A"/>
    <property type="match status" value="1"/>
</dbReference>
<protein>
    <submittedName>
        <fullName evidence="4">Sulfatase</fullName>
    </submittedName>
</protein>
<dbReference type="SUPFAM" id="SSF53649">
    <property type="entry name" value="Alkaline phosphatase-like"/>
    <property type="match status" value="1"/>
</dbReference>
<name>A0ABV2CEC6_9BURK</name>
<keyword evidence="2" id="KW-0378">Hydrolase</keyword>
<evidence type="ECO:0000259" key="3">
    <source>
        <dbReference type="Pfam" id="PF00884"/>
    </source>
</evidence>
<reference evidence="4 5" key="1">
    <citation type="submission" date="2024-06" db="EMBL/GenBank/DDBJ databases">
        <title>Burkholderia sola in Mexico.</title>
        <authorList>
            <person name="Estrada P."/>
        </authorList>
    </citation>
    <scope>NUCLEOTIDE SEQUENCE [LARGE SCALE GENOMIC DNA]</scope>
    <source>
        <strain evidence="4 5">CpTa8-5</strain>
    </source>
</reference>
<dbReference type="Proteomes" id="UP001548587">
    <property type="component" value="Unassembled WGS sequence"/>
</dbReference>
<evidence type="ECO:0000313" key="5">
    <source>
        <dbReference type="Proteomes" id="UP001548587"/>
    </source>
</evidence>
<dbReference type="InterPro" id="IPR000917">
    <property type="entry name" value="Sulfatase_N"/>
</dbReference>
<proteinExistence type="predicted"/>
<dbReference type="CDD" id="cd16148">
    <property type="entry name" value="sulfatase_like"/>
    <property type="match status" value="1"/>
</dbReference>